<feature type="region of interest" description="Disordered" evidence="1">
    <location>
        <begin position="1"/>
        <end position="50"/>
    </location>
</feature>
<dbReference type="KEGG" id="bor:COCMIDRAFT_23018"/>
<dbReference type="GeneID" id="19120363"/>
<keyword evidence="2" id="KW-0472">Membrane</keyword>
<dbReference type="RefSeq" id="XP_007684163.1">
    <property type="nucleotide sequence ID" value="XM_007685973.1"/>
</dbReference>
<keyword evidence="2" id="KW-1133">Transmembrane helix</keyword>
<dbReference type="eggNOG" id="ENOG502S4VJ">
    <property type="taxonomic scope" value="Eukaryota"/>
</dbReference>
<dbReference type="HOGENOM" id="CLU_042303_0_1_1"/>
<dbReference type="AlphaFoldDB" id="W6ZGR7"/>
<evidence type="ECO:0000313" key="3">
    <source>
        <dbReference type="EMBL" id="EUC49225.1"/>
    </source>
</evidence>
<dbReference type="Proteomes" id="UP000054032">
    <property type="component" value="Unassembled WGS sequence"/>
</dbReference>
<name>W6ZGR7_COCMI</name>
<evidence type="ECO:0000256" key="1">
    <source>
        <dbReference type="SAM" id="MobiDB-lite"/>
    </source>
</evidence>
<protein>
    <submittedName>
        <fullName evidence="3">Uncharacterized protein</fullName>
    </submittedName>
</protein>
<evidence type="ECO:0000256" key="2">
    <source>
        <dbReference type="SAM" id="Phobius"/>
    </source>
</evidence>
<dbReference type="OrthoDB" id="203796at2759"/>
<dbReference type="PANTHER" id="PTHR37848:SF1">
    <property type="entry name" value="SUN DOMAIN-CONTAINING PROTEIN"/>
    <property type="match status" value="1"/>
</dbReference>
<dbReference type="EMBL" id="KI963933">
    <property type="protein sequence ID" value="EUC49225.1"/>
    <property type="molecule type" value="Genomic_DNA"/>
</dbReference>
<gene>
    <name evidence="3" type="ORF">COCMIDRAFT_23018</name>
</gene>
<sequence length="428" mass="48726">MGKPVPPPPSYRDDPEAVSLHTTRDDYAYTDLPEPSGLPPSYSDSEASNHVSASAIPIRHVAPPSTRTNHDRPSFKCGKPCVVETVDVMEPAYDTDPAQLEEAIRAYAKSAPVPLIYIMGTHKETVRKNDNRRETHHVTDFRIVINLQHYLHPNFDPSDTSPMSLVTASNGEKTHRGTILAHRAPGVKNDIEIGTTTPPPSLTEWCHRYCASPRMLRIFRLRRQITGLEETQLRNRITGLLRSTNYRGNISITFPVEERNIDIYTSTRINTLRLKTWVCWLFYLSFLWIFSWPLLFFATRRYAVVRAEWPFSVTDERGEKRYTTVSEEQWFETWKVGIRRLALERFQGEATEDMMRRVMARDEDPRMPESLGMGDAGVNGALSVFSEGLRVARDIQGGRGFNLNFGREVDVSFGRGRSVQGGGWGYDC</sequence>
<keyword evidence="4" id="KW-1185">Reference proteome</keyword>
<feature type="transmembrane region" description="Helical" evidence="2">
    <location>
        <begin position="280"/>
        <end position="298"/>
    </location>
</feature>
<dbReference type="PANTHER" id="PTHR37848">
    <property type="entry name" value="EXPRESSED PROTEIN"/>
    <property type="match status" value="1"/>
</dbReference>
<keyword evidence="2" id="KW-0812">Transmembrane</keyword>
<organism evidence="3 4">
    <name type="scientific">Bipolaris oryzae ATCC 44560</name>
    <dbReference type="NCBI Taxonomy" id="930090"/>
    <lineage>
        <taxon>Eukaryota</taxon>
        <taxon>Fungi</taxon>
        <taxon>Dikarya</taxon>
        <taxon>Ascomycota</taxon>
        <taxon>Pezizomycotina</taxon>
        <taxon>Dothideomycetes</taxon>
        <taxon>Pleosporomycetidae</taxon>
        <taxon>Pleosporales</taxon>
        <taxon>Pleosporineae</taxon>
        <taxon>Pleosporaceae</taxon>
        <taxon>Bipolaris</taxon>
    </lineage>
</organism>
<evidence type="ECO:0000313" key="4">
    <source>
        <dbReference type="Proteomes" id="UP000054032"/>
    </source>
</evidence>
<accession>W6ZGR7</accession>
<reference evidence="3 4" key="1">
    <citation type="journal article" date="2013" name="PLoS Genet.">
        <title>Comparative genome structure, secondary metabolite, and effector coding capacity across Cochliobolus pathogens.</title>
        <authorList>
            <person name="Condon B.J."/>
            <person name="Leng Y."/>
            <person name="Wu D."/>
            <person name="Bushley K.E."/>
            <person name="Ohm R.A."/>
            <person name="Otillar R."/>
            <person name="Martin J."/>
            <person name="Schackwitz W."/>
            <person name="Grimwood J."/>
            <person name="MohdZainudin N."/>
            <person name="Xue C."/>
            <person name="Wang R."/>
            <person name="Manning V.A."/>
            <person name="Dhillon B."/>
            <person name="Tu Z.J."/>
            <person name="Steffenson B.J."/>
            <person name="Salamov A."/>
            <person name="Sun H."/>
            <person name="Lowry S."/>
            <person name="LaButti K."/>
            <person name="Han J."/>
            <person name="Copeland A."/>
            <person name="Lindquist E."/>
            <person name="Barry K."/>
            <person name="Schmutz J."/>
            <person name="Baker S.E."/>
            <person name="Ciuffetti L.M."/>
            <person name="Grigoriev I.V."/>
            <person name="Zhong S."/>
            <person name="Turgeon B.G."/>
        </authorList>
    </citation>
    <scope>NUCLEOTIDE SEQUENCE [LARGE SCALE GENOMIC DNA]</scope>
    <source>
        <strain evidence="3 4">ATCC 44560</strain>
    </source>
</reference>
<proteinExistence type="predicted"/>
<feature type="compositionally biased region" description="Pro residues" evidence="1">
    <location>
        <begin position="1"/>
        <end position="10"/>
    </location>
</feature>